<name>A0A0G4F2U8_9ALVE</name>
<dbReference type="Gene3D" id="3.30.200.20">
    <property type="entry name" value="Phosphorylase Kinase, domain 1"/>
    <property type="match status" value="1"/>
</dbReference>
<feature type="region of interest" description="Disordered" evidence="4">
    <location>
        <begin position="1"/>
        <end position="24"/>
    </location>
</feature>
<dbReference type="SUPFAM" id="SSF56112">
    <property type="entry name" value="Protein kinase-like (PK-like)"/>
    <property type="match status" value="1"/>
</dbReference>
<gene>
    <name evidence="6" type="ORF">Cvel_14897</name>
</gene>
<accession>A0A0G4F2U8</accession>
<dbReference type="Pfam" id="PF00069">
    <property type="entry name" value="Pkinase"/>
    <property type="match status" value="1"/>
</dbReference>
<keyword evidence="2" id="KW-0547">Nucleotide-binding</keyword>
<feature type="region of interest" description="Disordered" evidence="4">
    <location>
        <begin position="357"/>
        <end position="484"/>
    </location>
</feature>
<dbReference type="GO" id="GO:0004674">
    <property type="term" value="F:protein serine/threonine kinase activity"/>
    <property type="evidence" value="ECO:0007669"/>
    <property type="project" value="TreeGrafter"/>
</dbReference>
<dbReference type="PANTHER" id="PTHR44167:SF24">
    <property type="entry name" value="SERINE_THREONINE-PROTEIN KINASE CHK2"/>
    <property type="match status" value="1"/>
</dbReference>
<evidence type="ECO:0000256" key="1">
    <source>
        <dbReference type="ARBA" id="ARBA00011245"/>
    </source>
</evidence>
<dbReference type="EMBL" id="CDMZ01000087">
    <property type="protein sequence ID" value="CEM06360.1"/>
    <property type="molecule type" value="Genomic_DNA"/>
</dbReference>
<protein>
    <recommendedName>
        <fullName evidence="5">Protein kinase domain-containing protein</fullName>
    </recommendedName>
</protein>
<feature type="compositionally biased region" description="Polar residues" evidence="4">
    <location>
        <begin position="396"/>
        <end position="405"/>
    </location>
</feature>
<dbReference type="InterPro" id="IPR011009">
    <property type="entry name" value="Kinase-like_dom_sf"/>
</dbReference>
<dbReference type="FunFam" id="1.10.510.10:FF:000571">
    <property type="entry name" value="Maternal embryonic leucine zipper kinase"/>
    <property type="match status" value="1"/>
</dbReference>
<dbReference type="VEuPathDB" id="CryptoDB:Cvel_14897"/>
<dbReference type="PANTHER" id="PTHR44167">
    <property type="entry name" value="OVARIAN-SPECIFIC SERINE/THREONINE-PROTEIN KINASE LOK-RELATED"/>
    <property type="match status" value="1"/>
</dbReference>
<dbReference type="InterPro" id="IPR000719">
    <property type="entry name" value="Prot_kinase_dom"/>
</dbReference>
<evidence type="ECO:0000256" key="2">
    <source>
        <dbReference type="ARBA" id="ARBA00022741"/>
    </source>
</evidence>
<feature type="compositionally biased region" description="Low complexity" evidence="4">
    <location>
        <begin position="363"/>
        <end position="376"/>
    </location>
</feature>
<feature type="compositionally biased region" description="Low complexity" evidence="4">
    <location>
        <begin position="440"/>
        <end position="456"/>
    </location>
</feature>
<dbReference type="InterPro" id="IPR008271">
    <property type="entry name" value="Ser/Thr_kinase_AS"/>
</dbReference>
<dbReference type="Gene3D" id="1.10.510.10">
    <property type="entry name" value="Transferase(Phosphotransferase) domain 1"/>
    <property type="match status" value="1"/>
</dbReference>
<feature type="domain" description="Protein kinase" evidence="5">
    <location>
        <begin position="30"/>
        <end position="353"/>
    </location>
</feature>
<dbReference type="PROSITE" id="PS00108">
    <property type="entry name" value="PROTEIN_KINASE_ST"/>
    <property type="match status" value="1"/>
</dbReference>
<dbReference type="SMART" id="SM00220">
    <property type="entry name" value="S_TKc"/>
    <property type="match status" value="1"/>
</dbReference>
<keyword evidence="3" id="KW-0067">ATP-binding</keyword>
<evidence type="ECO:0000259" key="5">
    <source>
        <dbReference type="PROSITE" id="PS50011"/>
    </source>
</evidence>
<dbReference type="AlphaFoldDB" id="A0A0G4F2U8"/>
<dbReference type="GO" id="GO:0005737">
    <property type="term" value="C:cytoplasm"/>
    <property type="evidence" value="ECO:0007669"/>
    <property type="project" value="TreeGrafter"/>
</dbReference>
<reference evidence="6" key="1">
    <citation type="submission" date="2014-11" db="EMBL/GenBank/DDBJ databases">
        <authorList>
            <person name="Otto D Thomas"/>
            <person name="Naeem Raeece"/>
        </authorList>
    </citation>
    <scope>NUCLEOTIDE SEQUENCE</scope>
</reference>
<organism evidence="6">
    <name type="scientific">Chromera velia CCMP2878</name>
    <dbReference type="NCBI Taxonomy" id="1169474"/>
    <lineage>
        <taxon>Eukaryota</taxon>
        <taxon>Sar</taxon>
        <taxon>Alveolata</taxon>
        <taxon>Colpodellida</taxon>
        <taxon>Chromeraceae</taxon>
        <taxon>Chromera</taxon>
    </lineage>
</organism>
<dbReference type="GO" id="GO:0044773">
    <property type="term" value="P:mitotic DNA damage checkpoint signaling"/>
    <property type="evidence" value="ECO:0007669"/>
    <property type="project" value="TreeGrafter"/>
</dbReference>
<evidence type="ECO:0000256" key="3">
    <source>
        <dbReference type="ARBA" id="ARBA00022840"/>
    </source>
</evidence>
<proteinExistence type="predicted"/>
<dbReference type="PhylomeDB" id="A0A0G4F2U8"/>
<comment type="subunit">
    <text evidence="1">Monomer.</text>
</comment>
<feature type="compositionally biased region" description="Pro residues" evidence="4">
    <location>
        <begin position="475"/>
        <end position="484"/>
    </location>
</feature>
<dbReference type="GO" id="GO:0005634">
    <property type="term" value="C:nucleus"/>
    <property type="evidence" value="ECO:0007669"/>
    <property type="project" value="TreeGrafter"/>
</dbReference>
<sequence>MSSRVAPMPDYPTAPSGVAPELPIPSTEQVEAAKEMRRSSFTTPVEGQRKTIQKLPADAKFEDFYFMGQTLEICQQAAQSSTRPILKECLEVPDLQPRIVKVIPKSKVPASAGGVDLWRKLCERLLNLEEHTNIMKLLEVFESAESFFLVAEKLEGGELFDFLLTQKAVPEETCKFIMRQIIASVNHLHARGILHRDVKPENLMFRYTPTSAPNSQAAHELALIDFDTCKMLDVPAEEYGEVVNGKRRLVGTYGYLAPEVLRGGEYSASSDMWSVGVILYILMTGIPPLPMENMNSAKESAEVHKSMEKLGIDFDCPPLPSFPKARDLCVRLLQFDPRVRLANAREALAHPWLIPGKSRSSHHSSSAQPAPVQPSQPRFPEWERDGKLNGGPGGHQENTPTTHIPQTPVEGKTPGATPWARDKNFPDDTASKTPSTLKVPGGKTPAGSPSASPSNAQIAMGNFTQSRGDSEPLTPITPAPWRPS</sequence>
<evidence type="ECO:0000256" key="4">
    <source>
        <dbReference type="SAM" id="MobiDB-lite"/>
    </source>
</evidence>
<dbReference type="PROSITE" id="PS50011">
    <property type="entry name" value="PROTEIN_KINASE_DOM"/>
    <property type="match status" value="1"/>
</dbReference>
<dbReference type="GO" id="GO:0005524">
    <property type="term" value="F:ATP binding"/>
    <property type="evidence" value="ECO:0007669"/>
    <property type="project" value="UniProtKB-KW"/>
</dbReference>
<evidence type="ECO:0000313" key="6">
    <source>
        <dbReference type="EMBL" id="CEM06360.1"/>
    </source>
</evidence>
<feature type="compositionally biased region" description="Basic and acidic residues" evidence="4">
    <location>
        <begin position="420"/>
        <end position="430"/>
    </location>
</feature>